<sequence>MLRSTKYRIFAFHFSRYVVVRQTRRLLQYRSSTSLSRKSVFTSCIFPCSYHFSTRRFIETPKHCSQFCTHLKSPVSFSRPVAAACTNLYTDHNRSFHSSCIIYSKSLDHSDGSSDKNVKKSGSTRNPSKQGSRGSQSSRNTQKLGSSSKERAVPTSRVSRILNFSGLIASVGMGALNEVTKRQLGLENKGDTLSQRTGSAFLTEANLEKIVSTLCRMRGAALKLGQMLSIQDNTFVPPELQRIFERVRNSADFMPKWQLEKVMKNEFGNDWKSKLAEFDEKPFAAASIGQVHRGVLHDGRQVAIKIQYPGVAQSIDSDIDNLMTVLKMTKLAPEELYAESAIAVARRELAWEVDYIREANNSKRFRKLLENDSKFYVPEVIDELSSKQVLTTELIEGKPLDKIADLGQDVVNEVCCRILHLCLKELFVYHFMQTDPNWSNFFYNPETKKIYLLDFGACREYSKKFVDKYIKIIKGGALGDHKMVIDNSIALSFLTGYESKVMTKTHTEAVMILGEPFSHSGAFDFGNQDTSRRIMDLIPVMLRHRLTPPPEEAYSLHRKMSGSFLLCAKLGARIECKSLFDKIWQNYVFG</sequence>
<evidence type="ECO:0000313" key="8">
    <source>
        <dbReference type="Proteomes" id="UP000515163"/>
    </source>
</evidence>
<feature type="compositionally biased region" description="Polar residues" evidence="6">
    <location>
        <begin position="120"/>
        <end position="129"/>
    </location>
</feature>
<evidence type="ECO:0000256" key="4">
    <source>
        <dbReference type="ARBA" id="ARBA00022741"/>
    </source>
</evidence>
<keyword evidence="4" id="KW-0547">Nucleotide-binding</keyword>
<dbReference type="InterPro" id="IPR004147">
    <property type="entry name" value="ABC1_dom"/>
</dbReference>
<keyword evidence="8" id="KW-1185">Reference proteome</keyword>
<dbReference type="Proteomes" id="UP000515163">
    <property type="component" value="Unplaced"/>
</dbReference>
<gene>
    <name evidence="9" type="primary">LOC116295915</name>
</gene>
<evidence type="ECO:0000256" key="1">
    <source>
        <dbReference type="ARBA" id="ARBA00004749"/>
    </source>
</evidence>
<comment type="pathway">
    <text evidence="1">Cofactor biosynthesis; ubiquinone biosynthesis.</text>
</comment>
<dbReference type="AlphaFoldDB" id="A0A6P8HWI1"/>
<feature type="region of interest" description="Disordered" evidence="6">
    <location>
        <begin position="108"/>
        <end position="153"/>
    </location>
</feature>
<evidence type="ECO:0000313" key="9">
    <source>
        <dbReference type="RefSeq" id="XP_031559733.1"/>
    </source>
</evidence>
<dbReference type="PANTHER" id="PTHR43851:SF3">
    <property type="entry name" value="COENZYME Q8"/>
    <property type="match status" value="1"/>
</dbReference>
<dbReference type="Pfam" id="PF03109">
    <property type="entry name" value="ABC1"/>
    <property type="match status" value="1"/>
</dbReference>
<dbReference type="InterPro" id="IPR011009">
    <property type="entry name" value="Kinase-like_dom_sf"/>
</dbReference>
<proteinExistence type="inferred from homology"/>
<dbReference type="GeneID" id="116295915"/>
<evidence type="ECO:0000256" key="3">
    <source>
        <dbReference type="ARBA" id="ARBA00022679"/>
    </source>
</evidence>
<dbReference type="InterPro" id="IPR051409">
    <property type="entry name" value="Atypical_kinase_ADCK"/>
</dbReference>
<dbReference type="SUPFAM" id="SSF56112">
    <property type="entry name" value="Protein kinase-like (PK-like)"/>
    <property type="match status" value="1"/>
</dbReference>
<dbReference type="Gene3D" id="1.10.510.10">
    <property type="entry name" value="Transferase(Phosphotransferase) domain 1"/>
    <property type="match status" value="1"/>
</dbReference>
<dbReference type="InParanoid" id="A0A6P8HWI1"/>
<evidence type="ECO:0000259" key="7">
    <source>
        <dbReference type="Pfam" id="PF03109"/>
    </source>
</evidence>
<dbReference type="GO" id="GO:0016740">
    <property type="term" value="F:transferase activity"/>
    <property type="evidence" value="ECO:0007669"/>
    <property type="project" value="UniProtKB-KW"/>
</dbReference>
<evidence type="ECO:0000256" key="6">
    <source>
        <dbReference type="SAM" id="MobiDB-lite"/>
    </source>
</evidence>
<reference evidence="9" key="1">
    <citation type="submission" date="2025-08" db="UniProtKB">
        <authorList>
            <consortium name="RefSeq"/>
        </authorList>
    </citation>
    <scope>IDENTIFICATION</scope>
    <source>
        <tissue evidence="9">Tentacle</tissue>
    </source>
</reference>
<comment type="similarity">
    <text evidence="2">Belongs to the protein kinase superfamily. ADCK protein kinase family.</text>
</comment>
<dbReference type="PANTHER" id="PTHR43851">
    <property type="match status" value="1"/>
</dbReference>
<dbReference type="FunCoup" id="A0A6P8HWI1">
    <property type="interactions" value="1421"/>
</dbReference>
<dbReference type="CDD" id="cd13970">
    <property type="entry name" value="ABC1_ADCK3"/>
    <property type="match status" value="1"/>
</dbReference>
<dbReference type="KEGG" id="aten:116295915"/>
<dbReference type="OrthoDB" id="201153at2759"/>
<feature type="compositionally biased region" description="Basic and acidic residues" evidence="6">
    <location>
        <begin position="108"/>
        <end position="118"/>
    </location>
</feature>
<evidence type="ECO:0000256" key="2">
    <source>
        <dbReference type="ARBA" id="ARBA00009670"/>
    </source>
</evidence>
<name>A0A6P8HWI1_ACTTE</name>
<evidence type="ECO:0000256" key="5">
    <source>
        <dbReference type="ARBA" id="ARBA00022840"/>
    </source>
</evidence>
<dbReference type="InterPro" id="IPR034646">
    <property type="entry name" value="ADCK3_dom"/>
</dbReference>
<organism evidence="8 9">
    <name type="scientific">Actinia tenebrosa</name>
    <name type="common">Australian red waratah sea anemone</name>
    <dbReference type="NCBI Taxonomy" id="6105"/>
    <lineage>
        <taxon>Eukaryota</taxon>
        <taxon>Metazoa</taxon>
        <taxon>Cnidaria</taxon>
        <taxon>Anthozoa</taxon>
        <taxon>Hexacorallia</taxon>
        <taxon>Actiniaria</taxon>
        <taxon>Actiniidae</taxon>
        <taxon>Actinia</taxon>
    </lineage>
</organism>
<dbReference type="GO" id="GO:0006744">
    <property type="term" value="P:ubiquinone biosynthetic process"/>
    <property type="evidence" value="ECO:0007669"/>
    <property type="project" value="TreeGrafter"/>
</dbReference>
<dbReference type="RefSeq" id="XP_031559733.1">
    <property type="nucleotide sequence ID" value="XM_031703873.1"/>
</dbReference>
<protein>
    <submittedName>
        <fullName evidence="9">Atypical kinase COQ8B, mitochondrial-like</fullName>
    </submittedName>
</protein>
<dbReference type="GO" id="GO:0005524">
    <property type="term" value="F:ATP binding"/>
    <property type="evidence" value="ECO:0007669"/>
    <property type="project" value="UniProtKB-KW"/>
</dbReference>
<keyword evidence="3" id="KW-0808">Transferase</keyword>
<keyword evidence="5" id="KW-0067">ATP-binding</keyword>
<accession>A0A6P8HWI1</accession>
<feature type="domain" description="ABC1 atypical kinase-like" evidence="7">
    <location>
        <begin position="247"/>
        <end position="485"/>
    </location>
</feature>
<feature type="compositionally biased region" description="Low complexity" evidence="6">
    <location>
        <begin position="130"/>
        <end position="139"/>
    </location>
</feature>